<evidence type="ECO:0000313" key="2">
    <source>
        <dbReference type="Proteomes" id="UP000697107"/>
    </source>
</evidence>
<proteinExistence type="predicted"/>
<name>A0A8T1GL62_9STRA</name>
<comment type="caution">
    <text evidence="1">The sequence shown here is derived from an EMBL/GenBank/DDBJ whole genome shotgun (WGS) entry which is preliminary data.</text>
</comment>
<dbReference type="Proteomes" id="UP000697107">
    <property type="component" value="Unassembled WGS sequence"/>
</dbReference>
<dbReference type="EMBL" id="RCML01000077">
    <property type="protein sequence ID" value="KAG2993066.1"/>
    <property type="molecule type" value="Genomic_DNA"/>
</dbReference>
<gene>
    <name evidence="1" type="ORF">PC118_g4224</name>
</gene>
<organism evidence="1 2">
    <name type="scientific">Phytophthora cactorum</name>
    <dbReference type="NCBI Taxonomy" id="29920"/>
    <lineage>
        <taxon>Eukaryota</taxon>
        <taxon>Sar</taxon>
        <taxon>Stramenopiles</taxon>
        <taxon>Oomycota</taxon>
        <taxon>Peronosporomycetes</taxon>
        <taxon>Peronosporales</taxon>
        <taxon>Peronosporaceae</taxon>
        <taxon>Phytophthora</taxon>
    </lineage>
</organism>
<dbReference type="AlphaFoldDB" id="A0A8T1GL62"/>
<sequence>MEGVEDEVPRKPLNSGALVTLVAVGHSSDGLQSQLRMISDSDENGNDEDDEEEVLTEEPIKYYVDYNYDFLGE</sequence>
<accession>A0A8T1GL62</accession>
<reference evidence="1" key="1">
    <citation type="submission" date="2018-10" db="EMBL/GenBank/DDBJ databases">
        <title>Effector identification in a new, highly contiguous assembly of the strawberry crown rot pathogen Phytophthora cactorum.</title>
        <authorList>
            <person name="Armitage A.D."/>
            <person name="Nellist C.F."/>
            <person name="Bates H."/>
            <person name="Vickerstaff R.J."/>
            <person name="Harrison R.J."/>
        </authorList>
    </citation>
    <scope>NUCLEOTIDE SEQUENCE</scope>
    <source>
        <strain evidence="1">P415</strain>
    </source>
</reference>
<protein>
    <submittedName>
        <fullName evidence="1">Uncharacterized protein</fullName>
    </submittedName>
</protein>
<evidence type="ECO:0000313" key="1">
    <source>
        <dbReference type="EMBL" id="KAG2993066.1"/>
    </source>
</evidence>